<dbReference type="SUPFAM" id="SSF57362">
    <property type="entry name" value="BPTI-like"/>
    <property type="match status" value="1"/>
</dbReference>
<evidence type="ECO:0000256" key="3">
    <source>
        <dbReference type="ARBA" id="ARBA00023157"/>
    </source>
</evidence>
<evidence type="ECO:0000313" key="7">
    <source>
        <dbReference type="EMBL" id="KAF0314291.1"/>
    </source>
</evidence>
<evidence type="ECO:0000256" key="1">
    <source>
        <dbReference type="ARBA" id="ARBA00022690"/>
    </source>
</evidence>
<dbReference type="AlphaFoldDB" id="A0A6A4XH47"/>
<dbReference type="PROSITE" id="PS00280">
    <property type="entry name" value="BPTI_KUNITZ_1"/>
    <property type="match status" value="1"/>
</dbReference>
<dbReference type="GO" id="GO:0005615">
    <property type="term" value="C:extracellular space"/>
    <property type="evidence" value="ECO:0007669"/>
    <property type="project" value="TreeGrafter"/>
</dbReference>
<feature type="compositionally biased region" description="Pro residues" evidence="4">
    <location>
        <begin position="139"/>
        <end position="155"/>
    </location>
</feature>
<evidence type="ECO:0000256" key="2">
    <source>
        <dbReference type="ARBA" id="ARBA00022900"/>
    </source>
</evidence>
<feature type="signal peptide" evidence="5">
    <location>
        <begin position="1"/>
        <end position="25"/>
    </location>
</feature>
<dbReference type="InterPro" id="IPR002223">
    <property type="entry name" value="Kunitz_BPTI"/>
</dbReference>
<dbReference type="CDD" id="cd00109">
    <property type="entry name" value="Kunitz-type"/>
    <property type="match status" value="1"/>
</dbReference>
<feature type="domain" description="BPTI/Kunitz inhibitor" evidence="6">
    <location>
        <begin position="82"/>
        <end position="132"/>
    </location>
</feature>
<protein>
    <submittedName>
        <fullName evidence="7">Papilin</fullName>
    </submittedName>
</protein>
<evidence type="ECO:0000313" key="8">
    <source>
        <dbReference type="Proteomes" id="UP000440578"/>
    </source>
</evidence>
<dbReference type="PRINTS" id="PR00759">
    <property type="entry name" value="BASICPTASE"/>
</dbReference>
<dbReference type="Proteomes" id="UP000440578">
    <property type="component" value="Unassembled WGS sequence"/>
</dbReference>
<keyword evidence="8" id="KW-1185">Reference proteome</keyword>
<dbReference type="GO" id="GO:0004867">
    <property type="term" value="F:serine-type endopeptidase inhibitor activity"/>
    <property type="evidence" value="ECO:0007669"/>
    <property type="project" value="UniProtKB-KW"/>
</dbReference>
<dbReference type="Gene3D" id="4.10.410.10">
    <property type="entry name" value="Pancreatic trypsin inhibitor Kunitz domain"/>
    <property type="match status" value="1"/>
</dbReference>
<evidence type="ECO:0000256" key="5">
    <source>
        <dbReference type="SAM" id="SignalP"/>
    </source>
</evidence>
<keyword evidence="2" id="KW-0722">Serine protease inhibitor</keyword>
<dbReference type="InterPro" id="IPR036880">
    <property type="entry name" value="Kunitz_BPTI_sf"/>
</dbReference>
<feature type="compositionally biased region" description="Low complexity" evidence="4">
    <location>
        <begin position="191"/>
        <end position="213"/>
    </location>
</feature>
<accession>A0A6A4XH47</accession>
<dbReference type="PROSITE" id="PS50279">
    <property type="entry name" value="BPTI_KUNITZ_2"/>
    <property type="match status" value="1"/>
</dbReference>
<proteinExistence type="predicted"/>
<keyword evidence="3" id="KW-1015">Disulfide bond</keyword>
<comment type="caution">
    <text evidence="7">The sequence shown here is derived from an EMBL/GenBank/DDBJ whole genome shotgun (WGS) entry which is preliminary data.</text>
</comment>
<feature type="region of interest" description="Disordered" evidence="4">
    <location>
        <begin position="186"/>
        <end position="228"/>
    </location>
</feature>
<dbReference type="InterPro" id="IPR020901">
    <property type="entry name" value="Prtase_inh_Kunz-CS"/>
</dbReference>
<reference evidence="7 8" key="1">
    <citation type="submission" date="2019-07" db="EMBL/GenBank/DDBJ databases">
        <title>Draft genome assembly of a fouling barnacle, Amphibalanus amphitrite (Darwin, 1854): The first reference genome for Thecostraca.</title>
        <authorList>
            <person name="Kim W."/>
        </authorList>
    </citation>
    <scope>NUCLEOTIDE SEQUENCE [LARGE SCALE GENOMIC DNA]</scope>
    <source>
        <strain evidence="7">SNU_AA5</strain>
        <tissue evidence="7">Soma without cirri and trophi</tissue>
    </source>
</reference>
<dbReference type="PANTHER" id="PTHR10083:SF374">
    <property type="entry name" value="BPTI_KUNITZ INHIBITOR DOMAIN-CONTAINING PROTEIN"/>
    <property type="match status" value="1"/>
</dbReference>
<sequence length="247" mass="27413">MAIAGAVKTTFFALLWSIIISAISAQSSDIEPQSHEIVEKKITEVVVEEQPLMILGELELRRLEPYFAKQAWNWRQLYDVQCTRNPHPGSCTRSLTRWFFYPTFAKCYAFLYGGCGGTANRFPSERECLRRCVPRQRPMRPPPAPDEPTLAPPPETGALNALLAQHDNETEAEVQRLAEPVTAPETTHANTAAPAPIVSSAPPATAPTTAESTAKPKSKRENPAEAGYAEELNFGQDVYHLDRIILR</sequence>
<dbReference type="PANTHER" id="PTHR10083">
    <property type="entry name" value="KUNITZ-TYPE PROTEASE INHIBITOR-RELATED"/>
    <property type="match status" value="1"/>
</dbReference>
<gene>
    <name evidence="7" type="primary">mig-6_0</name>
    <name evidence="7" type="ORF">FJT64_015270</name>
</gene>
<feature type="region of interest" description="Disordered" evidence="4">
    <location>
        <begin position="134"/>
        <end position="156"/>
    </location>
</feature>
<keyword evidence="1" id="KW-0646">Protease inhibitor</keyword>
<dbReference type="InterPro" id="IPR050098">
    <property type="entry name" value="TFPI/VKTCI-like"/>
</dbReference>
<keyword evidence="5" id="KW-0732">Signal</keyword>
<name>A0A6A4XH47_AMPAM</name>
<evidence type="ECO:0000256" key="4">
    <source>
        <dbReference type="SAM" id="MobiDB-lite"/>
    </source>
</evidence>
<evidence type="ECO:0000259" key="6">
    <source>
        <dbReference type="PROSITE" id="PS50279"/>
    </source>
</evidence>
<dbReference type="EMBL" id="VIIS01000034">
    <property type="protein sequence ID" value="KAF0314291.1"/>
    <property type="molecule type" value="Genomic_DNA"/>
</dbReference>
<organism evidence="7 8">
    <name type="scientific">Amphibalanus amphitrite</name>
    <name type="common">Striped barnacle</name>
    <name type="synonym">Balanus amphitrite</name>
    <dbReference type="NCBI Taxonomy" id="1232801"/>
    <lineage>
        <taxon>Eukaryota</taxon>
        <taxon>Metazoa</taxon>
        <taxon>Ecdysozoa</taxon>
        <taxon>Arthropoda</taxon>
        <taxon>Crustacea</taxon>
        <taxon>Multicrustacea</taxon>
        <taxon>Cirripedia</taxon>
        <taxon>Thoracica</taxon>
        <taxon>Thoracicalcarea</taxon>
        <taxon>Balanomorpha</taxon>
        <taxon>Balanoidea</taxon>
        <taxon>Balanidae</taxon>
        <taxon>Amphibalaninae</taxon>
        <taxon>Amphibalanus</taxon>
    </lineage>
</organism>
<dbReference type="Pfam" id="PF00014">
    <property type="entry name" value="Kunitz_BPTI"/>
    <property type="match status" value="1"/>
</dbReference>
<dbReference type="SMART" id="SM00131">
    <property type="entry name" value="KU"/>
    <property type="match status" value="1"/>
</dbReference>
<feature type="chain" id="PRO_5025437815" evidence="5">
    <location>
        <begin position="26"/>
        <end position="247"/>
    </location>
</feature>